<organism evidence="4 5">
    <name type="scientific">Siminovitchia fordii</name>
    <dbReference type="NCBI Taxonomy" id="254759"/>
    <lineage>
        <taxon>Bacteria</taxon>
        <taxon>Bacillati</taxon>
        <taxon>Bacillota</taxon>
        <taxon>Bacilli</taxon>
        <taxon>Bacillales</taxon>
        <taxon>Bacillaceae</taxon>
        <taxon>Siminovitchia</taxon>
    </lineage>
</organism>
<reference evidence="4 5" key="1">
    <citation type="submission" date="2021-03" db="EMBL/GenBank/DDBJ databases">
        <title>Antimicrobial resistance genes in bacteria isolated from Japanese honey, and their potential for conferring macrolide and lincosamide resistance in the American foulbrood pathogen Paenibacillus larvae.</title>
        <authorList>
            <person name="Okamoto M."/>
            <person name="Kumagai M."/>
            <person name="Kanamori H."/>
            <person name="Takamatsu D."/>
        </authorList>
    </citation>
    <scope>NUCLEOTIDE SEQUENCE [LARGE SCALE GENOMIC DNA]</scope>
    <source>
        <strain evidence="4 5">J1TS3</strain>
    </source>
</reference>
<sequence>MLTIKKLSDVPIKDACEAWNKGFIDYYVNMQMTNSQFAYRLGWDELSPDYSFIAYFNSHPAGIILNGIMTSNGKRVAWNGGTAVAVTFRGKGIARKLMESTMELYDQENVDIASLEAFSINHGAIRLYESCGYHVVDHLMFLKKTGSNEKTRVNFLDLPGFSLHRGLPHEVRDLSFYQHDAPWKTQWNFIRHGESIIMKNCNGEPVAYALYQKSGGKTIIYQCSVDERLPNKLELFQSIIDHLIKTEPHTISTYNLPGKNQLLLDILKRAGFKEEYTDQKVPLKQVLMKKVMI</sequence>
<keyword evidence="5" id="KW-1185">Reference proteome</keyword>
<keyword evidence="1" id="KW-0808">Transferase</keyword>
<evidence type="ECO:0000313" key="4">
    <source>
        <dbReference type="EMBL" id="GIN20154.1"/>
    </source>
</evidence>
<evidence type="ECO:0000256" key="1">
    <source>
        <dbReference type="ARBA" id="ARBA00022679"/>
    </source>
</evidence>
<dbReference type="InterPro" id="IPR016181">
    <property type="entry name" value="Acyl_CoA_acyltransferase"/>
</dbReference>
<gene>
    <name evidence="4" type="ORF">J1TS3_12880</name>
</gene>
<dbReference type="Proteomes" id="UP000680279">
    <property type="component" value="Unassembled WGS sequence"/>
</dbReference>
<dbReference type="InterPro" id="IPR000182">
    <property type="entry name" value="GNAT_dom"/>
</dbReference>
<dbReference type="CDD" id="cd04301">
    <property type="entry name" value="NAT_SF"/>
    <property type="match status" value="1"/>
</dbReference>
<proteinExistence type="predicted"/>
<dbReference type="RefSeq" id="WP_018705698.1">
    <property type="nucleotide sequence ID" value="NZ_BOQT01000003.1"/>
</dbReference>
<name>A0ABQ4K326_9BACI</name>
<keyword evidence="2" id="KW-0012">Acyltransferase</keyword>
<feature type="domain" description="N-acetyltransferase" evidence="3">
    <location>
        <begin position="2"/>
        <end position="159"/>
    </location>
</feature>
<evidence type="ECO:0000313" key="5">
    <source>
        <dbReference type="Proteomes" id="UP000680279"/>
    </source>
</evidence>
<dbReference type="PANTHER" id="PTHR43420">
    <property type="entry name" value="ACETYLTRANSFERASE"/>
    <property type="match status" value="1"/>
</dbReference>
<comment type="caution">
    <text evidence="4">The sequence shown here is derived from an EMBL/GenBank/DDBJ whole genome shotgun (WGS) entry which is preliminary data.</text>
</comment>
<dbReference type="Gene3D" id="3.40.630.30">
    <property type="match status" value="1"/>
</dbReference>
<dbReference type="Pfam" id="PF00583">
    <property type="entry name" value="Acetyltransf_1"/>
    <property type="match status" value="1"/>
</dbReference>
<accession>A0ABQ4K326</accession>
<dbReference type="PROSITE" id="PS51186">
    <property type="entry name" value="GNAT"/>
    <property type="match status" value="1"/>
</dbReference>
<dbReference type="EMBL" id="BOQT01000003">
    <property type="protein sequence ID" value="GIN20154.1"/>
    <property type="molecule type" value="Genomic_DNA"/>
</dbReference>
<dbReference type="SUPFAM" id="SSF55729">
    <property type="entry name" value="Acyl-CoA N-acyltransferases (Nat)"/>
    <property type="match status" value="1"/>
</dbReference>
<protein>
    <recommendedName>
        <fullName evidence="3">N-acetyltransferase domain-containing protein</fullName>
    </recommendedName>
</protein>
<dbReference type="InterPro" id="IPR050680">
    <property type="entry name" value="YpeA/RimI_acetyltransf"/>
</dbReference>
<evidence type="ECO:0000256" key="2">
    <source>
        <dbReference type="ARBA" id="ARBA00023315"/>
    </source>
</evidence>
<evidence type="ECO:0000259" key="3">
    <source>
        <dbReference type="PROSITE" id="PS51186"/>
    </source>
</evidence>